<evidence type="ECO:0000256" key="3">
    <source>
        <dbReference type="ARBA" id="ARBA00023014"/>
    </source>
</evidence>
<name>A0A1F4RCW8_UNCSA</name>
<dbReference type="Gene3D" id="1.10.1060.10">
    <property type="entry name" value="Alpha-helical ferredoxin"/>
    <property type="match status" value="1"/>
</dbReference>
<keyword evidence="1" id="KW-0479">Metal-binding</keyword>
<dbReference type="Pfam" id="PF17179">
    <property type="entry name" value="Fer4_22"/>
    <property type="match status" value="1"/>
</dbReference>
<comment type="caution">
    <text evidence="5">The sequence shown here is derived from an EMBL/GenBank/DDBJ whole genome shotgun (WGS) entry which is preliminary data.</text>
</comment>
<dbReference type="PROSITE" id="PS00198">
    <property type="entry name" value="4FE4S_FER_1"/>
    <property type="match status" value="1"/>
</dbReference>
<dbReference type="PANTHER" id="PTHR40447">
    <property type="entry name" value="ANAEROBIC SULFITE REDUCTASE SUBUNIT A"/>
    <property type="match status" value="1"/>
</dbReference>
<evidence type="ECO:0000313" key="6">
    <source>
        <dbReference type="Proteomes" id="UP000176938"/>
    </source>
</evidence>
<keyword evidence="2" id="KW-0408">Iron</keyword>
<dbReference type="GO" id="GO:0046872">
    <property type="term" value="F:metal ion binding"/>
    <property type="evidence" value="ECO:0007669"/>
    <property type="project" value="UniProtKB-KW"/>
</dbReference>
<sequence>MQYNLLNKNQLNDLISFLAREQKVVAPVAQGLNNYAFTEIKNGIQATLNYIPTTLPPKKYFMPQRETLATYDTTQGQNMDPVVEHEKVALFGVHTCDLAGIQCLNMVFSEKPKDQNYLARKNAITIIGYECNAYCDRFASCRLVHNHTPNGGYDLFMTNLGDKFILHVNTPAGEKIIERSHLFSLAAKADLAALERLRQKKREIFEKNEIPIEHEKIPELFDKSYQSKVWADLDKRCVACGNCTNVCPSCYCFDVIDEPNLDLTTGRRYRQWDSCQNETFAKVAGGENFRKERGARQRHRYYRKFRFPIEKFSRFFCTGCGRCSRACMAKIDLKETLVSLIKEQGMENPNAGRQSTIAEKPATF</sequence>
<evidence type="ECO:0000256" key="2">
    <source>
        <dbReference type="ARBA" id="ARBA00023004"/>
    </source>
</evidence>
<dbReference type="EMBL" id="METP01000046">
    <property type="protein sequence ID" value="OGC05323.1"/>
    <property type="molecule type" value="Genomic_DNA"/>
</dbReference>
<protein>
    <submittedName>
        <fullName evidence="5">Ni/Fe hydrogenase subunit beta</fullName>
    </submittedName>
</protein>
<dbReference type="InterPro" id="IPR017900">
    <property type="entry name" value="4Fe4S_Fe_S_CS"/>
</dbReference>
<evidence type="ECO:0000313" key="5">
    <source>
        <dbReference type="EMBL" id="OGC05323.1"/>
    </source>
</evidence>
<dbReference type="PANTHER" id="PTHR40447:SF1">
    <property type="entry name" value="ANAEROBIC SULFITE REDUCTASE SUBUNIT A"/>
    <property type="match status" value="1"/>
</dbReference>
<dbReference type="InterPro" id="IPR017896">
    <property type="entry name" value="4Fe4S_Fe-S-bd"/>
</dbReference>
<reference evidence="5 6" key="1">
    <citation type="journal article" date="2016" name="Nat. Commun.">
        <title>Thousands of microbial genomes shed light on interconnected biogeochemical processes in an aquifer system.</title>
        <authorList>
            <person name="Anantharaman K."/>
            <person name="Brown C.T."/>
            <person name="Hug L.A."/>
            <person name="Sharon I."/>
            <person name="Castelle C.J."/>
            <person name="Probst A.J."/>
            <person name="Thomas B.C."/>
            <person name="Singh A."/>
            <person name="Wilkins M.J."/>
            <person name="Karaoz U."/>
            <person name="Brodie E.L."/>
            <person name="Williams K.H."/>
            <person name="Hubbard S.S."/>
            <person name="Banfield J.F."/>
        </authorList>
    </citation>
    <scope>NUCLEOTIDE SEQUENCE [LARGE SCALE GENOMIC DNA]</scope>
</reference>
<proteinExistence type="predicted"/>
<dbReference type="SUPFAM" id="SSF46548">
    <property type="entry name" value="alpha-helical ferredoxin"/>
    <property type="match status" value="1"/>
</dbReference>
<accession>A0A1F4RCW8</accession>
<evidence type="ECO:0000259" key="4">
    <source>
        <dbReference type="PROSITE" id="PS51379"/>
    </source>
</evidence>
<evidence type="ECO:0000256" key="1">
    <source>
        <dbReference type="ARBA" id="ARBA00022723"/>
    </source>
</evidence>
<gene>
    <name evidence="5" type="ORF">A3H38_02660</name>
</gene>
<dbReference type="InterPro" id="IPR009051">
    <property type="entry name" value="Helical_ferredxn"/>
</dbReference>
<dbReference type="GO" id="GO:0051536">
    <property type="term" value="F:iron-sulfur cluster binding"/>
    <property type="evidence" value="ECO:0007669"/>
    <property type="project" value="UniProtKB-KW"/>
</dbReference>
<keyword evidence="3" id="KW-0411">Iron-sulfur</keyword>
<organism evidence="5 6">
    <name type="scientific">candidate division WOR-1 bacterium RIFCSPLOWO2_02_FULL_46_20</name>
    <dbReference type="NCBI Taxonomy" id="1802567"/>
    <lineage>
        <taxon>Bacteria</taxon>
        <taxon>Bacillati</taxon>
        <taxon>Saganbacteria</taxon>
    </lineage>
</organism>
<dbReference type="PROSITE" id="PS51379">
    <property type="entry name" value="4FE4S_FER_2"/>
    <property type="match status" value="2"/>
</dbReference>
<dbReference type="Proteomes" id="UP000176938">
    <property type="component" value="Unassembled WGS sequence"/>
</dbReference>
<dbReference type="AlphaFoldDB" id="A0A1F4RCW8"/>
<feature type="domain" description="4Fe-4S ferredoxin-type" evidence="4">
    <location>
        <begin position="305"/>
        <end position="336"/>
    </location>
</feature>
<feature type="domain" description="4Fe-4S ferredoxin-type" evidence="4">
    <location>
        <begin position="227"/>
        <end position="258"/>
    </location>
</feature>